<gene>
    <name evidence="1" type="ORF">LCGC14_2600020</name>
</gene>
<dbReference type="AlphaFoldDB" id="A0A0F9D1Q3"/>
<evidence type="ECO:0000313" key="1">
    <source>
        <dbReference type="EMBL" id="KKL06038.1"/>
    </source>
</evidence>
<reference evidence="1" key="1">
    <citation type="journal article" date="2015" name="Nature">
        <title>Complex archaea that bridge the gap between prokaryotes and eukaryotes.</title>
        <authorList>
            <person name="Spang A."/>
            <person name="Saw J.H."/>
            <person name="Jorgensen S.L."/>
            <person name="Zaremba-Niedzwiedzka K."/>
            <person name="Martijn J."/>
            <person name="Lind A.E."/>
            <person name="van Eijk R."/>
            <person name="Schleper C."/>
            <person name="Guy L."/>
            <person name="Ettema T.J."/>
        </authorList>
    </citation>
    <scope>NUCLEOTIDE SEQUENCE</scope>
</reference>
<proteinExistence type="predicted"/>
<dbReference type="EMBL" id="LAZR01043878">
    <property type="protein sequence ID" value="KKL06038.1"/>
    <property type="molecule type" value="Genomic_DNA"/>
</dbReference>
<sequence length="86" mass="10016">MGLTTEERNAVTYTNELGELVVTDFMVNSLRNRTFCGEMLTLISRDKNRQPRIESTGRMIRVVDKSTPIIFNSRYGDRRIVRFESL</sequence>
<protein>
    <submittedName>
        <fullName evidence="1">Uncharacterized protein</fullName>
    </submittedName>
</protein>
<comment type="caution">
    <text evidence="1">The sequence shown here is derived from an EMBL/GenBank/DDBJ whole genome shotgun (WGS) entry which is preliminary data.</text>
</comment>
<name>A0A0F9D1Q3_9ZZZZ</name>
<organism evidence="1">
    <name type="scientific">marine sediment metagenome</name>
    <dbReference type="NCBI Taxonomy" id="412755"/>
    <lineage>
        <taxon>unclassified sequences</taxon>
        <taxon>metagenomes</taxon>
        <taxon>ecological metagenomes</taxon>
    </lineage>
</organism>
<accession>A0A0F9D1Q3</accession>